<dbReference type="PANTHER" id="PTHR30290:SF72">
    <property type="entry name" value="HTH-TYPE TRANSCRIPTIONAL REGULATOR SGRR"/>
    <property type="match status" value="1"/>
</dbReference>
<dbReference type="PATRIC" id="fig|693.5.peg.2447"/>
<gene>
    <name evidence="4" type="ORF">AKJ17_11940</name>
</gene>
<dbReference type="GO" id="GO:0003677">
    <property type="term" value="F:DNA binding"/>
    <property type="evidence" value="ECO:0007669"/>
    <property type="project" value="UniProtKB-KW"/>
</dbReference>
<dbReference type="RefSeq" id="WP_053396039.1">
    <property type="nucleotide sequence ID" value="NZ_LHPJ01000008.1"/>
</dbReference>
<organism evidence="4 5">
    <name type="scientific">Vibrio nereis</name>
    <dbReference type="NCBI Taxonomy" id="693"/>
    <lineage>
        <taxon>Bacteria</taxon>
        <taxon>Pseudomonadati</taxon>
        <taxon>Pseudomonadota</taxon>
        <taxon>Gammaproteobacteria</taxon>
        <taxon>Vibrionales</taxon>
        <taxon>Vibrionaceae</taxon>
        <taxon>Vibrio</taxon>
    </lineage>
</organism>
<evidence type="ECO:0000259" key="2">
    <source>
        <dbReference type="Pfam" id="PF00496"/>
    </source>
</evidence>
<dbReference type="Pfam" id="PF00496">
    <property type="entry name" value="SBP_bac_5"/>
    <property type="match status" value="1"/>
</dbReference>
<accession>A0A0M0HNI5</accession>
<dbReference type="EMBL" id="LHPJ01000008">
    <property type="protein sequence ID" value="KOO03253.1"/>
    <property type="molecule type" value="Genomic_DNA"/>
</dbReference>
<keyword evidence="5" id="KW-1185">Reference proteome</keyword>
<feature type="domain" description="Solute-binding protein family 5" evidence="2">
    <location>
        <begin position="164"/>
        <end position="362"/>
    </location>
</feature>
<dbReference type="AlphaFoldDB" id="A0A0M0HNI5"/>
<name>A0A0M0HNI5_VIBNE</name>
<reference evidence="5" key="1">
    <citation type="submission" date="2015-08" db="EMBL/GenBank/DDBJ databases">
        <title>Vibrio galatheae sp. nov., a novel member of the Vibrionaceae family isolated from the Solomon Islands.</title>
        <authorList>
            <person name="Giubergia S."/>
            <person name="Machado H."/>
            <person name="Mateiu R.V."/>
            <person name="Gram L."/>
        </authorList>
    </citation>
    <scope>NUCLEOTIDE SEQUENCE [LARGE SCALE GENOMIC DNA]</scope>
    <source>
        <strain evidence="5">DSM 19584</strain>
    </source>
</reference>
<proteinExistence type="predicted"/>
<evidence type="ECO:0000313" key="4">
    <source>
        <dbReference type="EMBL" id="KOO03253.1"/>
    </source>
</evidence>
<dbReference type="InterPro" id="IPR000914">
    <property type="entry name" value="SBP_5_dom"/>
</dbReference>
<dbReference type="InterPro" id="IPR039424">
    <property type="entry name" value="SBP_5"/>
</dbReference>
<evidence type="ECO:0000313" key="5">
    <source>
        <dbReference type="Proteomes" id="UP000037515"/>
    </source>
</evidence>
<dbReference type="Pfam" id="PF12793">
    <property type="entry name" value="SgrR_N"/>
    <property type="match status" value="1"/>
</dbReference>
<dbReference type="Gene3D" id="3.40.190.10">
    <property type="entry name" value="Periplasmic binding protein-like II"/>
    <property type="match status" value="1"/>
</dbReference>
<dbReference type="CDD" id="cd08507">
    <property type="entry name" value="PBP2_SgrR_like"/>
    <property type="match status" value="1"/>
</dbReference>
<dbReference type="OrthoDB" id="5894719at2"/>
<dbReference type="InterPro" id="IPR025370">
    <property type="entry name" value="SgrR_HTH_N"/>
</dbReference>
<dbReference type="Gene3D" id="3.10.105.10">
    <property type="entry name" value="Dipeptide-binding Protein, Domain 3"/>
    <property type="match status" value="1"/>
</dbReference>
<dbReference type="SUPFAM" id="SSF53850">
    <property type="entry name" value="Periplasmic binding protein-like II"/>
    <property type="match status" value="1"/>
</dbReference>
<sequence>MSDLTLLRYYSRLSELGTGEEIKTSLPTVAETLITSARHARNLLGDMQKLGWLEWIPKVGRNQRSTLLLKYSLKELKTQLAAIRVRAGQYEKALSILEHDQTAFSQLLYSTSGASMREGRLHIQLTYKRPFERLVPHQLHRSSERYLMRQIYCCLVGSRADGQLEPQLAHHWHYDEQAFEWTFYLRPALTFHNGTTIDAECIASLFGKLKSLPHYQNELAHLVEVFAPQSNKVVFQLSKPDLGFGGLISGVKYGIQPASQVNQAGHTLVIGSGPFTVTEHSNSKLCLQAFDRYYACRALTDQVTIWQFDETETIEQQIKTNQPEAQSSGCNYYLSRSAAVKKDNDAQKSKIEDGCMFTLFNQNAEYALDYAQCRYLSSVITPTQVFEQLQKSHTLFGCVLAHNLLPGWHKVLRPEADKVPLPPQLSIAVYDYSALKYCALAIQTILEALGIDVTVNTYSFRELSQKATDGNLTESLVITNINLDDNRHASAFNSLYHNPVLQSCIGENAQQWLTQSLNQLRSETHLHDYLHALEPIAAALINQYWLVPLFHHQQTLRFHGVLKDVALTNWGWPDIRNVWSTD</sequence>
<evidence type="ECO:0000259" key="3">
    <source>
        <dbReference type="Pfam" id="PF12793"/>
    </source>
</evidence>
<dbReference type="GO" id="GO:0015833">
    <property type="term" value="P:peptide transport"/>
    <property type="evidence" value="ECO:0007669"/>
    <property type="project" value="TreeGrafter"/>
</dbReference>
<protein>
    <submittedName>
        <fullName evidence="4">Transporter</fullName>
    </submittedName>
</protein>
<feature type="domain" description="Transcriptional regulator SgrR N-terminal HTH" evidence="3">
    <location>
        <begin position="6"/>
        <end position="119"/>
    </location>
</feature>
<dbReference type="STRING" id="693.AKJ17_11940"/>
<dbReference type="GO" id="GO:1904680">
    <property type="term" value="F:peptide transmembrane transporter activity"/>
    <property type="evidence" value="ECO:0007669"/>
    <property type="project" value="TreeGrafter"/>
</dbReference>
<dbReference type="PANTHER" id="PTHR30290">
    <property type="entry name" value="PERIPLASMIC BINDING COMPONENT OF ABC TRANSPORTER"/>
    <property type="match status" value="1"/>
</dbReference>
<dbReference type="Proteomes" id="UP000037515">
    <property type="component" value="Unassembled WGS sequence"/>
</dbReference>
<keyword evidence="1" id="KW-0238">DNA-binding</keyword>
<evidence type="ECO:0000256" key="1">
    <source>
        <dbReference type="ARBA" id="ARBA00023125"/>
    </source>
</evidence>
<comment type="caution">
    <text evidence="4">The sequence shown here is derived from an EMBL/GenBank/DDBJ whole genome shotgun (WGS) entry which is preliminary data.</text>
</comment>